<sequence>MSDNTTFLTDFIELYRELPCLWKVKSKSYSNRRDKNRAYEKLVEFYKTVDADATIDTVKKKINNLRSAFRKELKKVRRSKRSGGGSENVYEPTFVVLQDAHLHCGSRRASRICVQ</sequence>
<protein>
    <recommendedName>
        <fullName evidence="1">MADF domain-containing protein</fullName>
    </recommendedName>
</protein>
<gene>
    <name evidence="2" type="ORF">ABEB36_014917</name>
</gene>
<dbReference type="InterPro" id="IPR006578">
    <property type="entry name" value="MADF-dom"/>
</dbReference>
<reference evidence="2 3" key="1">
    <citation type="submission" date="2024-05" db="EMBL/GenBank/DDBJ databases">
        <title>Genetic variation in Jamaican populations of the coffee berry borer (Hypothenemus hampei).</title>
        <authorList>
            <person name="Errbii M."/>
            <person name="Myrie A."/>
        </authorList>
    </citation>
    <scope>NUCLEOTIDE SEQUENCE [LARGE SCALE GENOMIC DNA]</scope>
    <source>
        <strain evidence="2">JA-Hopewell-2020-01-JO</strain>
        <tissue evidence="2">Whole body</tissue>
    </source>
</reference>
<keyword evidence="3" id="KW-1185">Reference proteome</keyword>
<name>A0ABD1E253_HYPHA</name>
<dbReference type="EMBL" id="JBDJPC010000014">
    <property type="protein sequence ID" value="KAL1488446.1"/>
    <property type="molecule type" value="Genomic_DNA"/>
</dbReference>
<dbReference type="Pfam" id="PF10545">
    <property type="entry name" value="MADF_DNA_bdg"/>
    <property type="match status" value="1"/>
</dbReference>
<accession>A0ABD1E253</accession>
<comment type="caution">
    <text evidence="2">The sequence shown here is derived from an EMBL/GenBank/DDBJ whole genome shotgun (WGS) entry which is preliminary data.</text>
</comment>
<evidence type="ECO:0000313" key="2">
    <source>
        <dbReference type="EMBL" id="KAL1488446.1"/>
    </source>
</evidence>
<dbReference type="PROSITE" id="PS51029">
    <property type="entry name" value="MADF"/>
    <property type="match status" value="1"/>
</dbReference>
<dbReference type="PANTHER" id="PTHR21505">
    <property type="entry name" value="MADF DOMAIN-CONTAINING PROTEIN-RELATED"/>
    <property type="match status" value="1"/>
</dbReference>
<dbReference type="Proteomes" id="UP001566132">
    <property type="component" value="Unassembled WGS sequence"/>
</dbReference>
<organism evidence="2 3">
    <name type="scientific">Hypothenemus hampei</name>
    <name type="common">Coffee berry borer</name>
    <dbReference type="NCBI Taxonomy" id="57062"/>
    <lineage>
        <taxon>Eukaryota</taxon>
        <taxon>Metazoa</taxon>
        <taxon>Ecdysozoa</taxon>
        <taxon>Arthropoda</taxon>
        <taxon>Hexapoda</taxon>
        <taxon>Insecta</taxon>
        <taxon>Pterygota</taxon>
        <taxon>Neoptera</taxon>
        <taxon>Endopterygota</taxon>
        <taxon>Coleoptera</taxon>
        <taxon>Polyphaga</taxon>
        <taxon>Cucujiformia</taxon>
        <taxon>Curculionidae</taxon>
        <taxon>Scolytinae</taxon>
        <taxon>Hypothenemus</taxon>
    </lineage>
</organism>
<dbReference type="PANTHER" id="PTHR21505:SF8">
    <property type="entry name" value="DPT-YFP REPRESSOR BY OVEREXPRESSION, ISOFORM D-RELATED"/>
    <property type="match status" value="1"/>
</dbReference>
<feature type="domain" description="MADF" evidence="1">
    <location>
        <begin position="10"/>
        <end position="102"/>
    </location>
</feature>
<proteinExistence type="predicted"/>
<evidence type="ECO:0000259" key="1">
    <source>
        <dbReference type="PROSITE" id="PS51029"/>
    </source>
</evidence>
<dbReference type="AlphaFoldDB" id="A0ABD1E253"/>
<evidence type="ECO:0000313" key="3">
    <source>
        <dbReference type="Proteomes" id="UP001566132"/>
    </source>
</evidence>
<dbReference type="SMART" id="SM00595">
    <property type="entry name" value="MADF"/>
    <property type="match status" value="1"/>
</dbReference>